<dbReference type="InterPro" id="IPR002763">
    <property type="entry name" value="DUF72"/>
</dbReference>
<gene>
    <name evidence="1" type="ORF">D5H78_09365</name>
</gene>
<evidence type="ECO:0000313" key="1">
    <source>
        <dbReference type="EMBL" id="RJK96424.1"/>
    </source>
</evidence>
<protein>
    <submittedName>
        <fullName evidence="1">DUF72 domain-containing protein</fullName>
    </submittedName>
</protein>
<dbReference type="OrthoDB" id="9780310at2"/>
<accession>A0A3A3ZKI1</accession>
<dbReference type="PANTHER" id="PTHR30348">
    <property type="entry name" value="UNCHARACTERIZED PROTEIN YECE"/>
    <property type="match status" value="1"/>
</dbReference>
<keyword evidence="2" id="KW-1185">Reference proteome</keyword>
<dbReference type="RefSeq" id="WP_119950155.1">
    <property type="nucleotide sequence ID" value="NZ_QZEZ01000003.1"/>
</dbReference>
<dbReference type="PANTHER" id="PTHR30348:SF4">
    <property type="entry name" value="DUF72 DOMAIN-CONTAINING PROTEIN"/>
    <property type="match status" value="1"/>
</dbReference>
<proteinExistence type="predicted"/>
<dbReference type="Proteomes" id="UP000265614">
    <property type="component" value="Unassembled WGS sequence"/>
</dbReference>
<dbReference type="SUPFAM" id="SSF117396">
    <property type="entry name" value="TM1631-like"/>
    <property type="match status" value="1"/>
</dbReference>
<dbReference type="Gene3D" id="3.20.20.410">
    <property type="entry name" value="Protein of unknown function UPF0759"/>
    <property type="match status" value="1"/>
</dbReference>
<dbReference type="EMBL" id="QZEZ01000003">
    <property type="protein sequence ID" value="RJK96424.1"/>
    <property type="molecule type" value="Genomic_DNA"/>
</dbReference>
<dbReference type="Pfam" id="PF01904">
    <property type="entry name" value="DUF72"/>
    <property type="match status" value="1"/>
</dbReference>
<sequence>MAAYYVGISGWTYAPWRGSFYPRGLPQRLELEHAAARTTSIEVNGSFYSLQRPESYRSWAERTPDGFVLSVKGGRFITHLRKLAGVETALANFFASGVLALGAKLGPVLWQLPPQLHYDPDRLEGFLRQLPRTAGEAAQLAGRHDGRLEGRAWTTTDDPDRPVRHALEVRHASYEVPALVEQLRAHRVALVVADTAGKWPLVEDQTAGFTYVRLHGSEELYVSGYDPPALDAWAARARTWAAGEDPPGARLLTPPRPAAPRDVHVYFDNDVKVRAPFDAMGLLERLRGPAGAR</sequence>
<reference evidence="1 2" key="1">
    <citation type="submission" date="2018-09" db="EMBL/GenBank/DDBJ databases">
        <title>YIM 75000 draft genome.</title>
        <authorList>
            <person name="Tang S."/>
            <person name="Feng Y."/>
        </authorList>
    </citation>
    <scope>NUCLEOTIDE SEQUENCE [LARGE SCALE GENOMIC DNA]</scope>
    <source>
        <strain evidence="1 2">YIM 75000</strain>
    </source>
</reference>
<name>A0A3A3ZKI1_9ACTN</name>
<dbReference type="InterPro" id="IPR036520">
    <property type="entry name" value="UPF0759_sf"/>
</dbReference>
<comment type="caution">
    <text evidence="1">The sequence shown here is derived from an EMBL/GenBank/DDBJ whole genome shotgun (WGS) entry which is preliminary data.</text>
</comment>
<organism evidence="1 2">
    <name type="scientific">Vallicoccus soli</name>
    <dbReference type="NCBI Taxonomy" id="2339232"/>
    <lineage>
        <taxon>Bacteria</taxon>
        <taxon>Bacillati</taxon>
        <taxon>Actinomycetota</taxon>
        <taxon>Actinomycetes</taxon>
        <taxon>Motilibacterales</taxon>
        <taxon>Vallicoccaceae</taxon>
        <taxon>Vallicoccus</taxon>
    </lineage>
</organism>
<dbReference type="AlphaFoldDB" id="A0A3A3ZKI1"/>
<evidence type="ECO:0000313" key="2">
    <source>
        <dbReference type="Proteomes" id="UP000265614"/>
    </source>
</evidence>